<dbReference type="STRING" id="1001994.MY1_0614"/>
<dbReference type="OrthoDB" id="26305at2157"/>
<evidence type="ECO:0000313" key="2">
    <source>
        <dbReference type="Proteomes" id="UP000004440"/>
    </source>
</evidence>
<dbReference type="EMBL" id="AFPU01000001">
    <property type="protein sequence ID" value="EGP93378.1"/>
    <property type="molecule type" value="Genomic_DNA"/>
</dbReference>
<gene>
    <name evidence="1" type="ORF">MY1_0614</name>
</gene>
<accession>F9CVS6</accession>
<proteinExistence type="predicted"/>
<dbReference type="PATRIC" id="fig|1001994.6.peg.594"/>
<dbReference type="RefSeq" id="WP_007550106.1">
    <property type="nucleotide sequence ID" value="NZ_AFPU01000001.1"/>
</dbReference>
<evidence type="ECO:0000313" key="1">
    <source>
        <dbReference type="EMBL" id="EGP93378.1"/>
    </source>
</evidence>
<sequence length="116" mass="13062">MSKDLTKKAAEMLLNGATLLSEPCPYCSGVRVMKEGHALCINCGREPEKKEIPTETKHQTEKTSIEMILGKKLSELSKELEQEANHEKQQQILKSINSIIETVEKLKINQTPKKQS</sequence>
<name>F9CVS6_9ARCH</name>
<dbReference type="AlphaFoldDB" id="F9CVS6"/>
<comment type="caution">
    <text evidence="1">The sequence shown here is derived from an EMBL/GenBank/DDBJ whole genome shotgun (WGS) entry which is preliminary data.</text>
</comment>
<protein>
    <recommendedName>
        <fullName evidence="3">Sjogrens syndrome scleroderma autoantigen 1</fullName>
    </recommendedName>
</protein>
<reference evidence="1 2" key="1">
    <citation type="journal article" date="2011" name="J. Bacteriol.">
        <title>Genome Sequence of an Ammonia-Oxidizing Soil Archaeon, "Candidatus Nitrosoarchaeum koreensis" MY1.</title>
        <authorList>
            <person name="Kim B.K."/>
            <person name="Jung M.Y."/>
            <person name="Yu D.S."/>
            <person name="Park S.J."/>
            <person name="Oh T.K."/>
            <person name="Rhee S.K."/>
            <person name="Kim J.F."/>
        </authorList>
    </citation>
    <scope>NUCLEOTIDE SEQUENCE [LARGE SCALE GENOMIC DNA]</scope>
    <source>
        <strain evidence="1 2">MY1</strain>
    </source>
</reference>
<dbReference type="InterPro" id="IPR009563">
    <property type="entry name" value="SSSCA1"/>
</dbReference>
<organism evidence="1 2">
    <name type="scientific">Nitrosarchaeum koreense MY1</name>
    <dbReference type="NCBI Taxonomy" id="1001994"/>
    <lineage>
        <taxon>Archaea</taxon>
        <taxon>Nitrososphaerota</taxon>
        <taxon>Nitrososphaeria</taxon>
        <taxon>Nitrosopumilales</taxon>
        <taxon>Nitrosopumilaceae</taxon>
        <taxon>Nitrosarchaeum</taxon>
    </lineage>
</organism>
<dbReference type="Pfam" id="PF06677">
    <property type="entry name" value="Auto_anti-p27"/>
    <property type="match status" value="1"/>
</dbReference>
<keyword evidence="2" id="KW-1185">Reference proteome</keyword>
<dbReference type="Proteomes" id="UP000004440">
    <property type="component" value="Unassembled WGS sequence"/>
</dbReference>
<evidence type="ECO:0008006" key="3">
    <source>
        <dbReference type="Google" id="ProtNLM"/>
    </source>
</evidence>